<sequence length="592" mass="64436">MVKTDKPVAGKTPAVMEWGSDVAAEMLRRAGIKYVALNPGASYRGFHDSLVNYLGNENPAMLLCLHEDHVVSIAHGYAKVTDSPMGAVLHSNVGLMHGSMGIFNAYCDRMPMLVVGATGPVDGHKRRPWIDWIHTAKDQGALIRDFIKWDDEPRSPEGIVEAFWRGAQLTRSEPQAPVYICLDAGLQESRLAGELSIPGAARYQPAPPPRAGEQTMEKLADVMLNAKNPLLLFGRGSRQQEAWNRRVELAELLGASVMTSIRDRAIFPTEHPLMAVPPVYWLNANAKKLAGAADAILSLDWVDLRGFLRQVQDDVDSMAATIAHASLDNQLHRGWSMDYFGLPPVDLPVQASPDAVVEQLLAVVKKRLGGKRKWDGRSRNTAPQAEYSANSATEIAPRDIEVSLQRLRGDHAISLAHATYGWAGDAYHFHEPLDFLGSDGGAGLAAGPGLTVGIALALKDSGRLVVSVMGDGDFLQGATALWTAARYELPALIIVSNNRSNFNDEMHQETVARTRKRPVENRWIGQRIDDPAPDLAAIARAQGIQAEGPISNVPDLERAILRGLEAVKRGEPYFIDAHVATGYSIAPLTRGN</sequence>
<dbReference type="InterPro" id="IPR012000">
    <property type="entry name" value="Thiamin_PyroP_enz_cen_dom"/>
</dbReference>
<dbReference type="STRING" id="658167.SAMN04488135_12115"/>
<dbReference type="Pfam" id="PF00205">
    <property type="entry name" value="TPP_enzyme_M"/>
    <property type="match status" value="1"/>
</dbReference>
<evidence type="ECO:0000256" key="4">
    <source>
        <dbReference type="SAM" id="MobiDB-lite"/>
    </source>
</evidence>
<comment type="similarity">
    <text evidence="1 3">Belongs to the TPP enzyme family.</text>
</comment>
<feature type="domain" description="Thiamine pyrophosphate enzyme central" evidence="5">
    <location>
        <begin position="217"/>
        <end position="299"/>
    </location>
</feature>
<dbReference type="Gene3D" id="3.40.50.1220">
    <property type="entry name" value="TPP-binding domain"/>
    <property type="match status" value="1"/>
</dbReference>
<dbReference type="GO" id="GO:0005948">
    <property type="term" value="C:acetolactate synthase complex"/>
    <property type="evidence" value="ECO:0007669"/>
    <property type="project" value="TreeGrafter"/>
</dbReference>
<evidence type="ECO:0000259" key="6">
    <source>
        <dbReference type="Pfam" id="PF02775"/>
    </source>
</evidence>
<dbReference type="Gene3D" id="3.40.50.970">
    <property type="match status" value="2"/>
</dbReference>
<dbReference type="AlphaFoldDB" id="A0A1M6A4K4"/>
<dbReference type="InterPro" id="IPR011766">
    <property type="entry name" value="TPP_enzyme_TPP-bd"/>
</dbReference>
<dbReference type="GO" id="GO:0009099">
    <property type="term" value="P:L-valine biosynthetic process"/>
    <property type="evidence" value="ECO:0007669"/>
    <property type="project" value="TreeGrafter"/>
</dbReference>
<dbReference type="CDD" id="cd07035">
    <property type="entry name" value="TPP_PYR_POX_like"/>
    <property type="match status" value="1"/>
</dbReference>
<dbReference type="GO" id="GO:0030976">
    <property type="term" value="F:thiamine pyrophosphate binding"/>
    <property type="evidence" value="ECO:0007669"/>
    <property type="project" value="InterPro"/>
</dbReference>
<feature type="compositionally biased region" description="Polar residues" evidence="4">
    <location>
        <begin position="379"/>
        <end position="392"/>
    </location>
</feature>
<feature type="domain" description="Thiamine pyrophosphate enzyme TPP-binding" evidence="6">
    <location>
        <begin position="421"/>
        <end position="576"/>
    </location>
</feature>
<feature type="domain" description="Thiamine pyrophosphate enzyme N-terminal TPP-binding" evidence="7">
    <location>
        <begin position="19"/>
        <end position="125"/>
    </location>
</feature>
<dbReference type="GO" id="GO:0009097">
    <property type="term" value="P:isoleucine biosynthetic process"/>
    <property type="evidence" value="ECO:0007669"/>
    <property type="project" value="TreeGrafter"/>
</dbReference>
<accession>A0A1M6A4K4</accession>
<evidence type="ECO:0000256" key="2">
    <source>
        <dbReference type="ARBA" id="ARBA00023052"/>
    </source>
</evidence>
<name>A0A1M6A4K4_9BURK</name>
<dbReference type="PANTHER" id="PTHR18968:SF13">
    <property type="entry name" value="ACETOLACTATE SYNTHASE CATALYTIC SUBUNIT, MITOCHONDRIAL"/>
    <property type="match status" value="1"/>
</dbReference>
<dbReference type="EMBL" id="FQXE01000021">
    <property type="protein sequence ID" value="SHI31442.1"/>
    <property type="molecule type" value="Genomic_DNA"/>
</dbReference>
<keyword evidence="9" id="KW-1185">Reference proteome</keyword>
<proteinExistence type="inferred from homology"/>
<reference evidence="8 9" key="1">
    <citation type="submission" date="2016-11" db="EMBL/GenBank/DDBJ databases">
        <authorList>
            <person name="Jaros S."/>
            <person name="Januszkiewicz K."/>
            <person name="Wedrychowicz H."/>
        </authorList>
    </citation>
    <scope>NUCLEOTIDE SEQUENCE [LARGE SCALE GENOMIC DNA]</scope>
    <source>
        <strain evidence="8 9">CGMCC 1.10190</strain>
    </source>
</reference>
<organism evidence="8 9">
    <name type="scientific">Pollutimonas bauzanensis</name>
    <dbReference type="NCBI Taxonomy" id="658167"/>
    <lineage>
        <taxon>Bacteria</taxon>
        <taxon>Pseudomonadati</taxon>
        <taxon>Pseudomonadota</taxon>
        <taxon>Betaproteobacteria</taxon>
        <taxon>Burkholderiales</taxon>
        <taxon>Alcaligenaceae</taxon>
        <taxon>Pollutimonas</taxon>
    </lineage>
</organism>
<evidence type="ECO:0000256" key="1">
    <source>
        <dbReference type="ARBA" id="ARBA00007812"/>
    </source>
</evidence>
<dbReference type="GO" id="GO:0050660">
    <property type="term" value="F:flavin adenine dinucleotide binding"/>
    <property type="evidence" value="ECO:0007669"/>
    <property type="project" value="TreeGrafter"/>
</dbReference>
<dbReference type="GO" id="GO:0003984">
    <property type="term" value="F:acetolactate synthase activity"/>
    <property type="evidence" value="ECO:0007669"/>
    <property type="project" value="TreeGrafter"/>
</dbReference>
<dbReference type="SUPFAM" id="SSF52518">
    <property type="entry name" value="Thiamin diphosphate-binding fold (THDP-binding)"/>
    <property type="match status" value="2"/>
</dbReference>
<dbReference type="Proteomes" id="UP000184226">
    <property type="component" value="Unassembled WGS sequence"/>
</dbReference>
<dbReference type="Pfam" id="PF02775">
    <property type="entry name" value="TPP_enzyme_C"/>
    <property type="match status" value="1"/>
</dbReference>
<evidence type="ECO:0000313" key="9">
    <source>
        <dbReference type="Proteomes" id="UP000184226"/>
    </source>
</evidence>
<dbReference type="InterPro" id="IPR029035">
    <property type="entry name" value="DHS-like_NAD/FAD-binding_dom"/>
</dbReference>
<dbReference type="InterPro" id="IPR045229">
    <property type="entry name" value="TPP_enz"/>
</dbReference>
<dbReference type="RefSeq" id="WP_073109403.1">
    <property type="nucleotide sequence ID" value="NZ_FQXE01000021.1"/>
</dbReference>
<feature type="region of interest" description="Disordered" evidence="4">
    <location>
        <begin position="373"/>
        <end position="392"/>
    </location>
</feature>
<dbReference type="SUPFAM" id="SSF52467">
    <property type="entry name" value="DHS-like NAD/FAD-binding domain"/>
    <property type="match status" value="1"/>
</dbReference>
<keyword evidence="2 3" id="KW-0786">Thiamine pyrophosphate</keyword>
<evidence type="ECO:0000313" key="8">
    <source>
        <dbReference type="EMBL" id="SHI31442.1"/>
    </source>
</evidence>
<dbReference type="OrthoDB" id="9773408at2"/>
<dbReference type="InterPro" id="IPR012001">
    <property type="entry name" value="Thiamin_PyroP_enz_TPP-bd_dom"/>
</dbReference>
<dbReference type="Pfam" id="PF02776">
    <property type="entry name" value="TPP_enzyme_N"/>
    <property type="match status" value="1"/>
</dbReference>
<evidence type="ECO:0000259" key="7">
    <source>
        <dbReference type="Pfam" id="PF02776"/>
    </source>
</evidence>
<dbReference type="GO" id="GO:0000287">
    <property type="term" value="F:magnesium ion binding"/>
    <property type="evidence" value="ECO:0007669"/>
    <property type="project" value="InterPro"/>
</dbReference>
<protein>
    <submittedName>
        <fullName evidence="8">Acetolactate synthase large subunit</fullName>
    </submittedName>
</protein>
<gene>
    <name evidence="8" type="ORF">SAMN04488135_12115</name>
</gene>
<dbReference type="PANTHER" id="PTHR18968">
    <property type="entry name" value="THIAMINE PYROPHOSPHATE ENZYMES"/>
    <property type="match status" value="1"/>
</dbReference>
<evidence type="ECO:0000256" key="3">
    <source>
        <dbReference type="RuleBase" id="RU362132"/>
    </source>
</evidence>
<evidence type="ECO:0000259" key="5">
    <source>
        <dbReference type="Pfam" id="PF00205"/>
    </source>
</evidence>
<dbReference type="InterPro" id="IPR029061">
    <property type="entry name" value="THDP-binding"/>
</dbReference>